<protein>
    <recommendedName>
        <fullName evidence="2">HNH nuclease domain-containing protein</fullName>
    </recommendedName>
</protein>
<dbReference type="AlphaFoldDB" id="A0A1W1EJQ9"/>
<evidence type="ECO:0008006" key="2">
    <source>
        <dbReference type="Google" id="ProtNLM"/>
    </source>
</evidence>
<organism evidence="1">
    <name type="scientific">hydrothermal vent metagenome</name>
    <dbReference type="NCBI Taxonomy" id="652676"/>
    <lineage>
        <taxon>unclassified sequences</taxon>
        <taxon>metagenomes</taxon>
        <taxon>ecological metagenomes</taxon>
    </lineage>
</organism>
<dbReference type="EMBL" id="FRYL01000027">
    <property type="protein sequence ID" value="SHO81101.1"/>
    <property type="molecule type" value="Genomic_DNA"/>
</dbReference>
<proteinExistence type="predicted"/>
<accession>A0A1W1EJQ9</accession>
<name>A0A1W1EJQ9_9ZZZZ</name>
<sequence length="275" mass="32747">MNLNFEKFESFLKAVENIIGSKVKEARKLLESKGKDIENISDIFISENDELFDLLPDGSLVKVNLYIATKNVDAYTMNRLTKKDLYKYHIYKCSTITQMFNAERKHRYKINKRDDGKFFFIFNDYRGNILKKSENQELNICKNCLAKFLHKYVSDNDVENFNLQDFHNQNSNLFDFDTSSLEKGEDAKPNVYSQRWNRISTQFKIKKDYTCEACNWKAQNQYQQRFIHTHHQNGDKTNNRDENLKALCIKCHSEVDVFHSRIKKQDSYKEFMELQ</sequence>
<gene>
    <name evidence="1" type="ORF">MNB_SV-15-820</name>
</gene>
<evidence type="ECO:0000313" key="1">
    <source>
        <dbReference type="EMBL" id="SHO81101.1"/>
    </source>
</evidence>
<reference evidence="1" key="1">
    <citation type="submission" date="2016-10" db="EMBL/GenBank/DDBJ databases">
        <authorList>
            <person name="de Groot N.N."/>
        </authorList>
    </citation>
    <scope>NUCLEOTIDE SEQUENCE</scope>
</reference>